<dbReference type="EMBL" id="MF614691">
    <property type="protein sequence ID" value="AUA60301.1"/>
    <property type="molecule type" value="Genomic_DNA"/>
</dbReference>
<dbReference type="Pfam" id="PF04700">
    <property type="entry name" value="Baculo_gp41"/>
    <property type="match status" value="1"/>
</dbReference>
<dbReference type="KEGG" id="vg:41699964"/>
<protein>
    <submittedName>
        <fullName evidence="1">GP41</fullName>
    </submittedName>
</protein>
<dbReference type="OrthoDB" id="3665at10239"/>
<keyword evidence="2" id="KW-1185">Reference proteome</keyword>
<proteinExistence type="predicted"/>
<evidence type="ECO:0000313" key="2">
    <source>
        <dbReference type="Proteomes" id="UP000290445"/>
    </source>
</evidence>
<accession>A0A2H4UZV4</accession>
<dbReference type="Proteomes" id="UP000290445">
    <property type="component" value="Segment"/>
</dbReference>
<dbReference type="GO" id="GO:0005198">
    <property type="term" value="F:structural molecule activity"/>
    <property type="evidence" value="ECO:0007669"/>
    <property type="project" value="InterPro"/>
</dbReference>
<name>A0A2H4UZV4_9ABAC</name>
<dbReference type="InterPro" id="IPR006790">
    <property type="entry name" value="Baculovirus_Gp41"/>
</dbReference>
<dbReference type="GO" id="GO:0044423">
    <property type="term" value="C:virion component"/>
    <property type="evidence" value="ECO:0007669"/>
    <property type="project" value="InterPro"/>
</dbReference>
<organism evidence="1 2">
    <name type="scientific">Operophtera brumata nucleopolyhedrovirus</name>
    <dbReference type="NCBI Taxonomy" id="1046267"/>
    <lineage>
        <taxon>Viruses</taxon>
        <taxon>Viruses incertae sedis</taxon>
        <taxon>Naldaviricetes</taxon>
        <taxon>Lefavirales</taxon>
        <taxon>Baculoviridae</taxon>
        <taxon>Alphabaculovirus</taxon>
        <taxon>Alphabaculovirus opbrumatae</taxon>
    </lineage>
</organism>
<dbReference type="RefSeq" id="YP_009552630.1">
    <property type="nucleotide sequence ID" value="NC_040621.1"/>
</dbReference>
<evidence type="ECO:0000313" key="1">
    <source>
        <dbReference type="EMBL" id="AUA60301.1"/>
    </source>
</evidence>
<dbReference type="GeneID" id="41699964"/>
<sequence>MNPDTNARCVDLVETMIDYFKTNDTSKMTPQTIELVNTIRDMCIDANPISVNVTKKFDNEENLINYYTRLNRELGGVDVPDTIFQPSFVLTQMKAYANKFCAGNLSQTAYYLSLAFEYMMASAVARNQPLPLATDERAQNYMTLLLQQADIPPNLQTAIASRKFNSLNMVNDLVNNVIDDIFTLESNNYYRVVLNEKNRGRVISFRENMNDLGPFSETKDVFRFVAKMVASRGIKPPLIENATAFNFISIKDQNKTTCQQSLTELAFQNEALRRFMFQKLSYKNKSSFNSDQPPTSQQLDVAASGSISELGIKKRKYID</sequence>
<reference evidence="1 2" key="1">
    <citation type="journal article" date="2017" name="Viruses">
        <title>The Operophtera brumata Nucleopolyhedrovirus (OpbuNPV) Represents an Early, Divergent Lineage within Genus Alphabaculovirus.</title>
        <authorList>
            <person name="Harrison R.L."/>
            <person name="Rowley D.L."/>
            <person name="Mowery J.D."/>
            <person name="Bauchan G.R."/>
            <person name="Burand J.P."/>
        </authorList>
    </citation>
    <scope>NUCLEOTIDE SEQUENCE [LARGE SCALE GENOMIC DNA]</scope>
    <source>
        <strain evidence="1">OpbuNPV-MA</strain>
    </source>
</reference>